<dbReference type="PANTHER" id="PTHR11732">
    <property type="entry name" value="ALDO/KETO REDUCTASE"/>
    <property type="match status" value="1"/>
</dbReference>
<dbReference type="Pfam" id="PF00248">
    <property type="entry name" value="Aldo_ket_red"/>
    <property type="match status" value="1"/>
</dbReference>
<evidence type="ECO:0000256" key="3">
    <source>
        <dbReference type="ARBA" id="ARBA00025065"/>
    </source>
</evidence>
<gene>
    <name evidence="10" type="ORF">BP00DRAFT_190988</name>
</gene>
<dbReference type="GO" id="GO:0016491">
    <property type="term" value="F:oxidoreductase activity"/>
    <property type="evidence" value="ECO:0007669"/>
    <property type="project" value="UniProtKB-KW"/>
</dbReference>
<proteinExistence type="predicted"/>
<evidence type="ECO:0000256" key="7">
    <source>
        <dbReference type="PIRSR" id="PIRSR000097-2"/>
    </source>
</evidence>
<feature type="domain" description="NADP-dependent oxidoreductase" evidence="9">
    <location>
        <begin position="21"/>
        <end position="290"/>
    </location>
</feature>
<dbReference type="PROSITE" id="PS00798">
    <property type="entry name" value="ALDOKETO_REDUCTASE_1"/>
    <property type="match status" value="1"/>
</dbReference>
<name>A0A2V5I9H6_9EURO</name>
<dbReference type="AlphaFoldDB" id="A0A2V5I9H6"/>
<dbReference type="InterPro" id="IPR023210">
    <property type="entry name" value="NADP_OxRdtase_dom"/>
</dbReference>
<dbReference type="CDD" id="cd19071">
    <property type="entry name" value="AKR_AKR1-5-like"/>
    <property type="match status" value="1"/>
</dbReference>
<dbReference type="Gene3D" id="3.20.20.100">
    <property type="entry name" value="NADP-dependent oxidoreductase domain"/>
    <property type="match status" value="1"/>
</dbReference>
<dbReference type="PRINTS" id="PR00069">
    <property type="entry name" value="ALDKETRDTASE"/>
</dbReference>
<protein>
    <recommendedName>
        <fullName evidence="1">D-xylose reductase [NAD(P)H]</fullName>
        <ecNumber evidence="1">1.1.1.307</ecNumber>
    </recommendedName>
</protein>
<organism evidence="10 11">
    <name type="scientific">Aspergillus indologenus CBS 114.80</name>
    <dbReference type="NCBI Taxonomy" id="1450541"/>
    <lineage>
        <taxon>Eukaryota</taxon>
        <taxon>Fungi</taxon>
        <taxon>Dikarya</taxon>
        <taxon>Ascomycota</taxon>
        <taxon>Pezizomycotina</taxon>
        <taxon>Eurotiomycetes</taxon>
        <taxon>Eurotiomycetidae</taxon>
        <taxon>Eurotiales</taxon>
        <taxon>Aspergillaceae</taxon>
        <taxon>Aspergillus</taxon>
        <taxon>Aspergillus subgen. Circumdati</taxon>
    </lineage>
</organism>
<comment type="catalytic activity">
    <reaction evidence="4">
        <text>xylitol + NADP(+) = D-xylose + NADPH + H(+)</text>
        <dbReference type="Rhea" id="RHEA:27445"/>
        <dbReference type="ChEBI" id="CHEBI:15378"/>
        <dbReference type="ChEBI" id="CHEBI:17151"/>
        <dbReference type="ChEBI" id="CHEBI:53455"/>
        <dbReference type="ChEBI" id="CHEBI:57783"/>
        <dbReference type="ChEBI" id="CHEBI:58349"/>
        <dbReference type="EC" id="1.1.1.307"/>
    </reaction>
</comment>
<dbReference type="Proteomes" id="UP000248817">
    <property type="component" value="Unassembled WGS sequence"/>
</dbReference>
<comment type="function">
    <text evidence="3">Catalyzes the initial reaction in the xylose utilization pathway by reducing D-xylose into xylitol. Xylose is a major component of hemicelluloses such as xylan. Most fungi utilize D-xylose via three enzymatic reactions, xylose reductase (XR), xylitol dehydrogenase (XDH), and xylulokinase, to form xylulose 5-phosphate, which enters pentose phosphate pathway.</text>
</comment>
<evidence type="ECO:0000313" key="11">
    <source>
        <dbReference type="Proteomes" id="UP000248817"/>
    </source>
</evidence>
<evidence type="ECO:0000256" key="2">
    <source>
        <dbReference type="ARBA" id="ARBA00023002"/>
    </source>
</evidence>
<feature type="site" description="Lowers pKa of active site Tyr" evidence="8">
    <location>
        <position position="81"/>
    </location>
</feature>
<accession>A0A2V5I9H6</accession>
<evidence type="ECO:0000256" key="1">
    <source>
        <dbReference type="ARBA" id="ARBA00012845"/>
    </source>
</evidence>
<evidence type="ECO:0000256" key="4">
    <source>
        <dbReference type="ARBA" id="ARBA00047534"/>
    </source>
</evidence>
<dbReference type="InterPro" id="IPR018170">
    <property type="entry name" value="Aldo/ket_reductase_CS"/>
</dbReference>
<dbReference type="InterPro" id="IPR036812">
    <property type="entry name" value="NAD(P)_OxRdtase_dom_sf"/>
</dbReference>
<comment type="catalytic activity">
    <reaction evidence="5">
        <text>xylitol + NAD(+) = D-xylose + NADH + H(+)</text>
        <dbReference type="Rhea" id="RHEA:27441"/>
        <dbReference type="ChEBI" id="CHEBI:15378"/>
        <dbReference type="ChEBI" id="CHEBI:17151"/>
        <dbReference type="ChEBI" id="CHEBI:53455"/>
        <dbReference type="ChEBI" id="CHEBI:57540"/>
        <dbReference type="ChEBI" id="CHEBI:57945"/>
        <dbReference type="EC" id="1.1.1.307"/>
    </reaction>
</comment>
<evidence type="ECO:0000313" key="10">
    <source>
        <dbReference type="EMBL" id="PYI30743.1"/>
    </source>
</evidence>
<keyword evidence="11" id="KW-1185">Reference proteome</keyword>
<dbReference type="PIRSF" id="PIRSF000097">
    <property type="entry name" value="AKR"/>
    <property type="match status" value="1"/>
</dbReference>
<dbReference type="InterPro" id="IPR020471">
    <property type="entry name" value="AKR"/>
</dbReference>
<sequence length="345" mass="39643">MTRPDTIPVSFTVQGVTIPALGMSTFPGDATREKVKDVVYKGLLCGYRHIDTAATYLTEQEVGEAIVKSELPREEIFVTAKLPQTCHDASEVEAALDRSLKALKLDYVDLYLMHFPHAYIKGPEHRPRQNPDGNRMVDYLLSTRYPSTWRAMERLVDKGKARLIGVGNFNILKLRKLLQTARIRPAVNQVELHPYLPQTNLLEFCRMEGIHVMAHQPLGGKPVLMDIGHKHHMRPLTDTDIFQLSRKRFRSPAQLILSWIVQQNISVVPRTSRITHLIENMNLKPLTTDETVAMSLITRLVGEYRFLDPRHELGFDIFDEEEDQPVREWWDEPLTKDSYKLLIVS</sequence>
<reference evidence="10 11" key="1">
    <citation type="submission" date="2018-02" db="EMBL/GenBank/DDBJ databases">
        <title>The genomes of Aspergillus section Nigri reveals drivers in fungal speciation.</title>
        <authorList>
            <consortium name="DOE Joint Genome Institute"/>
            <person name="Vesth T.C."/>
            <person name="Nybo J."/>
            <person name="Theobald S."/>
            <person name="Brandl J."/>
            <person name="Frisvad J.C."/>
            <person name="Nielsen K.F."/>
            <person name="Lyhne E.K."/>
            <person name="Kogle M.E."/>
            <person name="Kuo A."/>
            <person name="Riley R."/>
            <person name="Clum A."/>
            <person name="Nolan M."/>
            <person name="Lipzen A."/>
            <person name="Salamov A."/>
            <person name="Henrissat B."/>
            <person name="Wiebenga A."/>
            <person name="De vries R.P."/>
            <person name="Grigoriev I.V."/>
            <person name="Mortensen U.H."/>
            <person name="Andersen M.R."/>
            <person name="Baker S.E."/>
        </authorList>
    </citation>
    <scope>NUCLEOTIDE SEQUENCE [LARGE SCALE GENOMIC DNA]</scope>
    <source>
        <strain evidence="10 11">CBS 114.80</strain>
    </source>
</reference>
<evidence type="ECO:0000256" key="5">
    <source>
        <dbReference type="ARBA" id="ARBA00049485"/>
    </source>
</evidence>
<dbReference type="SUPFAM" id="SSF51430">
    <property type="entry name" value="NAD(P)-linked oxidoreductase"/>
    <property type="match status" value="1"/>
</dbReference>
<evidence type="ECO:0000259" key="9">
    <source>
        <dbReference type="Pfam" id="PF00248"/>
    </source>
</evidence>
<dbReference type="EMBL" id="KZ825511">
    <property type="protein sequence ID" value="PYI30743.1"/>
    <property type="molecule type" value="Genomic_DNA"/>
</dbReference>
<keyword evidence="2" id="KW-0560">Oxidoreductase</keyword>
<feature type="active site" description="Proton donor" evidence="6">
    <location>
        <position position="56"/>
    </location>
</feature>
<dbReference type="EC" id="1.1.1.307" evidence="1"/>
<evidence type="ECO:0000256" key="6">
    <source>
        <dbReference type="PIRSR" id="PIRSR000097-1"/>
    </source>
</evidence>
<evidence type="ECO:0000256" key="8">
    <source>
        <dbReference type="PIRSR" id="PIRSR000097-3"/>
    </source>
</evidence>
<feature type="binding site" evidence="7">
    <location>
        <position position="114"/>
    </location>
    <ligand>
        <name>substrate</name>
    </ligand>
</feature>